<reference evidence="1 2" key="2">
    <citation type="journal article" date="2017" name="Genome Biol.">
        <title>New reference genome sequences of hot pepper reveal the massive evolution of plant disease-resistance genes by retroduplication.</title>
        <authorList>
            <person name="Kim S."/>
            <person name="Park J."/>
            <person name="Yeom S.I."/>
            <person name="Kim Y.M."/>
            <person name="Seo E."/>
            <person name="Kim K.T."/>
            <person name="Kim M.S."/>
            <person name="Lee J.M."/>
            <person name="Cheong K."/>
            <person name="Shin H.S."/>
            <person name="Kim S.B."/>
            <person name="Han K."/>
            <person name="Lee J."/>
            <person name="Park M."/>
            <person name="Lee H.A."/>
            <person name="Lee H.Y."/>
            <person name="Lee Y."/>
            <person name="Oh S."/>
            <person name="Lee J.H."/>
            <person name="Choi E."/>
            <person name="Choi E."/>
            <person name="Lee S.E."/>
            <person name="Jeon J."/>
            <person name="Kim H."/>
            <person name="Choi G."/>
            <person name="Song H."/>
            <person name="Lee J."/>
            <person name="Lee S.C."/>
            <person name="Kwon J.K."/>
            <person name="Lee H.Y."/>
            <person name="Koo N."/>
            <person name="Hong Y."/>
            <person name="Kim R.W."/>
            <person name="Kang W.H."/>
            <person name="Huh J.H."/>
            <person name="Kang B.C."/>
            <person name="Yang T.J."/>
            <person name="Lee Y.H."/>
            <person name="Bennetzen J.L."/>
            <person name="Choi D."/>
        </authorList>
    </citation>
    <scope>NUCLEOTIDE SEQUENCE [LARGE SCALE GENOMIC DNA]</scope>
    <source>
        <strain evidence="2">cv. CM334</strain>
    </source>
</reference>
<evidence type="ECO:0000313" key="2">
    <source>
        <dbReference type="Proteomes" id="UP000222542"/>
    </source>
</evidence>
<reference evidence="1 2" key="1">
    <citation type="journal article" date="2014" name="Nat. Genet.">
        <title>Genome sequence of the hot pepper provides insights into the evolution of pungency in Capsicum species.</title>
        <authorList>
            <person name="Kim S."/>
            <person name="Park M."/>
            <person name="Yeom S.I."/>
            <person name="Kim Y.M."/>
            <person name="Lee J.M."/>
            <person name="Lee H.A."/>
            <person name="Seo E."/>
            <person name="Choi J."/>
            <person name="Cheong K."/>
            <person name="Kim K.T."/>
            <person name="Jung K."/>
            <person name="Lee G.W."/>
            <person name="Oh S.K."/>
            <person name="Bae C."/>
            <person name="Kim S.B."/>
            <person name="Lee H.Y."/>
            <person name="Kim S.Y."/>
            <person name="Kim M.S."/>
            <person name="Kang B.C."/>
            <person name="Jo Y.D."/>
            <person name="Yang H.B."/>
            <person name="Jeong H.J."/>
            <person name="Kang W.H."/>
            <person name="Kwon J.K."/>
            <person name="Shin C."/>
            <person name="Lim J.Y."/>
            <person name="Park J.H."/>
            <person name="Huh J.H."/>
            <person name="Kim J.S."/>
            <person name="Kim B.D."/>
            <person name="Cohen O."/>
            <person name="Paran I."/>
            <person name="Suh M.C."/>
            <person name="Lee S.B."/>
            <person name="Kim Y.K."/>
            <person name="Shin Y."/>
            <person name="Noh S.J."/>
            <person name="Park J."/>
            <person name="Seo Y.S."/>
            <person name="Kwon S.Y."/>
            <person name="Kim H.A."/>
            <person name="Park J.M."/>
            <person name="Kim H.J."/>
            <person name="Choi S.B."/>
            <person name="Bosland P.W."/>
            <person name="Reeves G."/>
            <person name="Jo S.H."/>
            <person name="Lee B.W."/>
            <person name="Cho H.T."/>
            <person name="Choi H.S."/>
            <person name="Lee M.S."/>
            <person name="Yu Y."/>
            <person name="Do Choi Y."/>
            <person name="Park B.S."/>
            <person name="van Deynze A."/>
            <person name="Ashrafi H."/>
            <person name="Hill T."/>
            <person name="Kim W.T."/>
            <person name="Pai H.S."/>
            <person name="Ahn H.K."/>
            <person name="Yeam I."/>
            <person name="Giovannoni J.J."/>
            <person name="Rose J.K."/>
            <person name="Sorensen I."/>
            <person name="Lee S.J."/>
            <person name="Kim R.W."/>
            <person name="Choi I.Y."/>
            <person name="Choi B.S."/>
            <person name="Lim J.S."/>
            <person name="Lee Y.H."/>
            <person name="Choi D."/>
        </authorList>
    </citation>
    <scope>NUCLEOTIDE SEQUENCE [LARGE SCALE GENOMIC DNA]</scope>
    <source>
        <strain evidence="2">cv. CM334</strain>
    </source>
</reference>
<keyword evidence="2" id="KW-1185">Reference proteome</keyword>
<dbReference type="EMBL" id="AYRZ02000005">
    <property type="protein sequence ID" value="PHT81580.1"/>
    <property type="molecule type" value="Genomic_DNA"/>
</dbReference>
<dbReference type="AlphaFoldDB" id="A0A2G2ZHW0"/>
<accession>A0A2G2ZHW0</accession>
<name>A0A2G2ZHW0_CAPAN</name>
<dbReference type="Proteomes" id="UP000222542">
    <property type="component" value="Unassembled WGS sequence"/>
</dbReference>
<evidence type="ECO:0000313" key="1">
    <source>
        <dbReference type="EMBL" id="PHT81580.1"/>
    </source>
</evidence>
<dbReference type="STRING" id="4072.A0A2G2ZHW0"/>
<gene>
    <name evidence="1" type="ORF">T459_14595</name>
</gene>
<protein>
    <submittedName>
        <fullName evidence="1">Uncharacterized protein</fullName>
    </submittedName>
</protein>
<comment type="caution">
    <text evidence="1">The sequence shown here is derived from an EMBL/GenBank/DDBJ whole genome shotgun (WGS) entry which is preliminary data.</text>
</comment>
<organism evidence="1 2">
    <name type="scientific">Capsicum annuum</name>
    <name type="common">Capsicum pepper</name>
    <dbReference type="NCBI Taxonomy" id="4072"/>
    <lineage>
        <taxon>Eukaryota</taxon>
        <taxon>Viridiplantae</taxon>
        <taxon>Streptophyta</taxon>
        <taxon>Embryophyta</taxon>
        <taxon>Tracheophyta</taxon>
        <taxon>Spermatophyta</taxon>
        <taxon>Magnoliopsida</taxon>
        <taxon>eudicotyledons</taxon>
        <taxon>Gunneridae</taxon>
        <taxon>Pentapetalae</taxon>
        <taxon>asterids</taxon>
        <taxon>lamiids</taxon>
        <taxon>Solanales</taxon>
        <taxon>Solanaceae</taxon>
        <taxon>Solanoideae</taxon>
        <taxon>Capsiceae</taxon>
        <taxon>Capsicum</taxon>
    </lineage>
</organism>
<dbReference type="Gramene" id="PHT81580">
    <property type="protein sequence ID" value="PHT81580"/>
    <property type="gene ID" value="T459_14595"/>
</dbReference>
<proteinExistence type="predicted"/>
<sequence>MNVYTCSNGSILAEYIPFSNSKLKIYKHVDIPCTLFLSLAHDLKRLKEKHECSISKSNLTHMSAARRRLSKLYSAFLFCLSEMGAWMDFEVNFVPCWLMWMMDMCHPKLIVFSSLFSSAGNELPLKFSSGTSQLNEGSVGIISIAREDWVPSADSSVAEVKDERIPKVSDVPKGRSDSESLHTVENVHKLIGSCKYNSSQLRKERAVQKAKETELNKTIHITEGTLRVKQMLATMSHEIRSSFVRSRV</sequence>